<proteinExistence type="inferred from homology"/>
<evidence type="ECO:0000256" key="3">
    <source>
        <dbReference type="ARBA" id="ARBA00022737"/>
    </source>
</evidence>
<evidence type="ECO:0000256" key="10">
    <source>
        <dbReference type="ARBA" id="ARBA00023204"/>
    </source>
</evidence>
<evidence type="ECO:0000256" key="8">
    <source>
        <dbReference type="ARBA" id="ARBA00022881"/>
    </source>
</evidence>
<evidence type="ECO:0000256" key="11">
    <source>
        <dbReference type="ARBA" id="ARBA00038000"/>
    </source>
</evidence>
<dbReference type="SUPFAM" id="SSF52540">
    <property type="entry name" value="P-loop containing nucleoside triphosphate hydrolases"/>
    <property type="match status" value="1"/>
</dbReference>
<evidence type="ECO:0000256" key="2">
    <source>
        <dbReference type="ARBA" id="ARBA00022490"/>
    </source>
</evidence>
<comment type="similarity">
    <text evidence="11">Belongs to the ABC transporter superfamily. UvrA family.</text>
</comment>
<keyword evidence="9" id="KW-0238">DNA-binding</keyword>
<dbReference type="RefSeq" id="WP_265546126.1">
    <property type="nucleotide sequence ID" value="NZ_CP098740.1"/>
</dbReference>
<accession>A0ABY6PZX5</accession>
<evidence type="ECO:0000256" key="6">
    <source>
        <dbReference type="ARBA" id="ARBA00022769"/>
    </source>
</evidence>
<keyword evidence="16" id="KW-1185">Reference proteome</keyword>
<dbReference type="Proteomes" id="UP001164963">
    <property type="component" value="Chromosome"/>
</dbReference>
<evidence type="ECO:0000256" key="13">
    <source>
        <dbReference type="ARBA" id="ARBA00042156"/>
    </source>
</evidence>
<dbReference type="InterPro" id="IPR027417">
    <property type="entry name" value="P-loop_NTPase"/>
</dbReference>
<evidence type="ECO:0000256" key="12">
    <source>
        <dbReference type="ARBA" id="ARBA00039316"/>
    </source>
</evidence>
<evidence type="ECO:0000256" key="14">
    <source>
        <dbReference type="SAM" id="MobiDB-lite"/>
    </source>
</evidence>
<evidence type="ECO:0000256" key="1">
    <source>
        <dbReference type="ARBA" id="ARBA00004496"/>
    </source>
</evidence>
<keyword evidence="6" id="KW-0228">DNA excision</keyword>
<keyword evidence="5" id="KW-0227">DNA damage</keyword>
<keyword evidence="3" id="KW-0677">Repeat</keyword>
<dbReference type="PANTHER" id="PTHR43152">
    <property type="entry name" value="UVRABC SYSTEM PROTEIN A"/>
    <property type="match status" value="1"/>
</dbReference>
<keyword evidence="4" id="KW-0547">Nucleotide-binding</keyword>
<feature type="region of interest" description="Disordered" evidence="14">
    <location>
        <begin position="69"/>
        <end position="89"/>
    </location>
</feature>
<comment type="subcellular location">
    <subcellularLocation>
        <location evidence="1">Cytoplasm</location>
    </subcellularLocation>
</comment>
<keyword evidence="8" id="KW-0267">Excision nuclease</keyword>
<evidence type="ECO:0000256" key="7">
    <source>
        <dbReference type="ARBA" id="ARBA00022840"/>
    </source>
</evidence>
<evidence type="ECO:0000256" key="9">
    <source>
        <dbReference type="ARBA" id="ARBA00023125"/>
    </source>
</evidence>
<evidence type="ECO:0000256" key="5">
    <source>
        <dbReference type="ARBA" id="ARBA00022763"/>
    </source>
</evidence>
<organism evidence="15 16">
    <name type="scientific">Streptomyces drozdowiczii</name>
    <dbReference type="NCBI Taxonomy" id="202862"/>
    <lineage>
        <taxon>Bacteria</taxon>
        <taxon>Bacillati</taxon>
        <taxon>Actinomycetota</taxon>
        <taxon>Actinomycetes</taxon>
        <taxon>Kitasatosporales</taxon>
        <taxon>Streptomycetaceae</taxon>
        <taxon>Streptomyces</taxon>
    </lineage>
</organism>
<evidence type="ECO:0000313" key="16">
    <source>
        <dbReference type="Proteomes" id="UP001164963"/>
    </source>
</evidence>
<gene>
    <name evidence="15" type="ORF">NEH16_29850</name>
</gene>
<evidence type="ECO:0000313" key="15">
    <source>
        <dbReference type="EMBL" id="UZK57738.1"/>
    </source>
</evidence>
<dbReference type="EMBL" id="CP098740">
    <property type="protein sequence ID" value="UZK57738.1"/>
    <property type="molecule type" value="Genomic_DNA"/>
</dbReference>
<reference evidence="15" key="1">
    <citation type="journal article" date="2022" name="Front. Microbiol.">
        <title>Mirubactin C rescues the lethal effect of cell wall biosynthesis mutations in Bacillus subtilis.</title>
        <authorList>
            <person name="Kepplinger B."/>
            <person name="Wen X."/>
            <person name="Tyler A.R."/>
            <person name="Kim B.Y."/>
            <person name="Brown J."/>
            <person name="Banks P."/>
            <person name="Dashti Y."/>
            <person name="Mackenzie E.S."/>
            <person name="Wills C."/>
            <person name="Kawai Y."/>
            <person name="Waldron K.J."/>
            <person name="Allenby N.E.E."/>
            <person name="Wu L.J."/>
            <person name="Hall M.J."/>
            <person name="Errington J."/>
        </authorList>
    </citation>
    <scope>NUCLEOTIDE SEQUENCE</scope>
    <source>
        <strain evidence="15">MDA8-470</strain>
    </source>
</reference>
<dbReference type="Gene3D" id="3.40.50.300">
    <property type="entry name" value="P-loop containing nucleotide triphosphate hydrolases"/>
    <property type="match status" value="1"/>
</dbReference>
<sequence>MSDAHAAGMIRVVGAATNNLRDVTVDVPKKALTVVTGVSGSGKSSLVLDTIAAEAQRLVNDAYPTFVRNRLPQLPAPRSSRWTGSPSRR</sequence>
<keyword evidence="2" id="KW-0963">Cytoplasm</keyword>
<keyword evidence="7" id="KW-0067">ATP-binding</keyword>
<dbReference type="PANTHER" id="PTHR43152:SF2">
    <property type="entry name" value="DRUG RESISTANCE ABC TRANSPORTER"/>
    <property type="match status" value="1"/>
</dbReference>
<feature type="compositionally biased region" description="Polar residues" evidence="14">
    <location>
        <begin position="80"/>
        <end position="89"/>
    </location>
</feature>
<evidence type="ECO:0000256" key="4">
    <source>
        <dbReference type="ARBA" id="ARBA00022741"/>
    </source>
</evidence>
<name>A0ABY6PZX5_9ACTN</name>
<keyword evidence="10" id="KW-0234">DNA repair</keyword>
<protein>
    <recommendedName>
        <fullName evidence="12">UvrABC system protein A</fullName>
    </recommendedName>
    <alternativeName>
        <fullName evidence="13">Excinuclease ABC subunit A</fullName>
    </alternativeName>
</protein>